<organism evidence="2 3">
    <name type="scientific">Cognatishimia coralii</name>
    <dbReference type="NCBI Taxonomy" id="3083254"/>
    <lineage>
        <taxon>Bacteria</taxon>
        <taxon>Pseudomonadati</taxon>
        <taxon>Pseudomonadota</taxon>
        <taxon>Alphaproteobacteria</taxon>
        <taxon>Rhodobacterales</taxon>
        <taxon>Paracoccaceae</taxon>
        <taxon>Cognatishimia</taxon>
    </lineage>
</organism>
<dbReference type="EMBL" id="JBBGAZ010000014">
    <property type="protein sequence ID" value="MEJ5219922.1"/>
    <property type="molecule type" value="Genomic_DNA"/>
</dbReference>
<dbReference type="RefSeq" id="WP_339404576.1">
    <property type="nucleotide sequence ID" value="NZ_JBBGAZ010000014.1"/>
</dbReference>
<dbReference type="SUPFAM" id="SSF51556">
    <property type="entry name" value="Metallo-dependent hydrolases"/>
    <property type="match status" value="1"/>
</dbReference>
<gene>
    <name evidence="2" type="ORF">WG622_16825</name>
</gene>
<dbReference type="Gene3D" id="2.30.40.10">
    <property type="entry name" value="Urease, subunit C, domain 1"/>
    <property type="match status" value="1"/>
</dbReference>
<dbReference type="Proteomes" id="UP001368270">
    <property type="component" value="Unassembled WGS sequence"/>
</dbReference>
<dbReference type="PANTHER" id="PTHR32027">
    <property type="entry name" value="CYTOSINE DEAMINASE"/>
    <property type="match status" value="1"/>
</dbReference>
<protein>
    <submittedName>
        <fullName evidence="2">Amidohydrolase family protein</fullName>
    </submittedName>
</protein>
<feature type="domain" description="Amidohydrolase 3" evidence="1">
    <location>
        <begin position="197"/>
        <end position="366"/>
    </location>
</feature>
<dbReference type="Gene3D" id="3.20.20.140">
    <property type="entry name" value="Metal-dependent hydrolases"/>
    <property type="match status" value="1"/>
</dbReference>
<dbReference type="InterPro" id="IPR032466">
    <property type="entry name" value="Metal_Hydrolase"/>
</dbReference>
<accession>A0ABU8QKG5</accession>
<comment type="caution">
    <text evidence="2">The sequence shown here is derived from an EMBL/GenBank/DDBJ whole genome shotgun (WGS) entry which is preliminary data.</text>
</comment>
<dbReference type="PANTHER" id="PTHR32027:SF0">
    <property type="entry name" value="CYTOSINE DEAMINASE"/>
    <property type="match status" value="1"/>
</dbReference>
<reference evidence="2 3" key="1">
    <citation type="submission" date="2024-03" db="EMBL/GenBank/DDBJ databases">
        <title>Cognatishimia coralii sp. nov., a marine bacterium isolated from coral surrounding seawater.</title>
        <authorList>
            <person name="Liu X."/>
            <person name="Liu S."/>
            <person name="Sun H."/>
            <person name="Zhang Y."/>
        </authorList>
    </citation>
    <scope>NUCLEOTIDE SEQUENCE [LARGE SCALE GENOMIC DNA]</scope>
    <source>
        <strain evidence="2 3">D5M38</strain>
    </source>
</reference>
<evidence type="ECO:0000313" key="2">
    <source>
        <dbReference type="EMBL" id="MEJ5219922.1"/>
    </source>
</evidence>
<dbReference type="InterPro" id="IPR011059">
    <property type="entry name" value="Metal-dep_hydrolase_composite"/>
</dbReference>
<sequence length="408" mass="43543">MTEALSFANALLPKSLLRDPDRLGGQSVGDCLNGDLTVRNGRIIGLTEPTQTHPPRLVMPPLAECHVHLDKCFTFSRLSYQGGDLSAAIEAQALDRAGWTAGDIRQRSTRAVGNLLASGCRRLRTHVDWSYGPDAATPPLAWHVLAEVAEAFRGQAEIQLAPLVSIEDLADRAAADAIARVCAASSKVLGAFVFGQAEQAQGIENAFAVAKDHDLALDFHVDETLDASFHGLELIADAALTFRLDRPVLCGHACNLATKPEADRARIIDKLARAGITIAVLPTTNLYLQGRGDPMGRGMAPVRALQAGGVPVVVGTDNVEDAFFPLGRFDPRSALDLAVSVAHLDPPFGSYLPMITTTSEQAMGFSPSWIDQTDVKDLLIYDVASVANFITSHTTPAPLRDALKGAKT</sequence>
<evidence type="ECO:0000313" key="3">
    <source>
        <dbReference type="Proteomes" id="UP001368270"/>
    </source>
</evidence>
<dbReference type="Pfam" id="PF07969">
    <property type="entry name" value="Amidohydro_3"/>
    <property type="match status" value="1"/>
</dbReference>
<keyword evidence="3" id="KW-1185">Reference proteome</keyword>
<proteinExistence type="predicted"/>
<name>A0ABU8QKG5_9RHOB</name>
<dbReference type="InterPro" id="IPR013108">
    <property type="entry name" value="Amidohydro_3"/>
</dbReference>
<evidence type="ECO:0000259" key="1">
    <source>
        <dbReference type="Pfam" id="PF07969"/>
    </source>
</evidence>
<dbReference type="InterPro" id="IPR052349">
    <property type="entry name" value="Metallo-hydrolase_Enzymes"/>
</dbReference>